<dbReference type="SUPFAM" id="SSF52540">
    <property type="entry name" value="P-loop containing nucleoside triphosphate hydrolases"/>
    <property type="match status" value="1"/>
</dbReference>
<dbReference type="EMBL" id="JBHUOS010000015">
    <property type="protein sequence ID" value="MFD2917527.1"/>
    <property type="molecule type" value="Genomic_DNA"/>
</dbReference>
<dbReference type="PANTHER" id="PTHR42743">
    <property type="entry name" value="AMINO-ACID AMINOTRANSFERASE"/>
    <property type="match status" value="1"/>
</dbReference>
<dbReference type="Pfam" id="PF19798">
    <property type="entry name" value="Sulfotransfer_5"/>
    <property type="match status" value="1"/>
</dbReference>
<sequence length="247" mass="28993">MLWLMRNDGVKRISVWSGPRNISTALMYSFAQRNDTKVFDEPLYAYYLKKSNAKEYHPGAEDILSTMENDGDKVLEMMMNSSEKQVLFFKNMTHHLLDLDRSFMKGLTNVILTRNPLEMLPSFDKVIKNPTIDDVGYKLHIDLIQEFRKNNIDFVVLNSKNVLLNPEGVLRQLCEHIGIPFDENMLKWKPSHRKEDGVWAKYWYDNVHKSSGFSEYKPKSEPFPKHLKPLLQECLPYYKELQKLALT</sequence>
<evidence type="ECO:0000313" key="3">
    <source>
        <dbReference type="Proteomes" id="UP001597548"/>
    </source>
</evidence>
<dbReference type="RefSeq" id="WP_241738368.1">
    <property type="nucleotide sequence ID" value="NZ_JADILU010000009.1"/>
</dbReference>
<proteinExistence type="inferred from homology"/>
<dbReference type="InterPro" id="IPR027417">
    <property type="entry name" value="P-loop_NTPase"/>
</dbReference>
<organism evidence="2 3">
    <name type="scientific">Psychroserpens luteus</name>
    <dbReference type="NCBI Taxonomy" id="1434066"/>
    <lineage>
        <taxon>Bacteria</taxon>
        <taxon>Pseudomonadati</taxon>
        <taxon>Bacteroidota</taxon>
        <taxon>Flavobacteriia</taxon>
        <taxon>Flavobacteriales</taxon>
        <taxon>Flavobacteriaceae</taxon>
        <taxon>Psychroserpens</taxon>
    </lineage>
</organism>
<evidence type="ECO:0000313" key="2">
    <source>
        <dbReference type="EMBL" id="MFD2917527.1"/>
    </source>
</evidence>
<evidence type="ECO:0000256" key="1">
    <source>
        <dbReference type="ARBA" id="ARBA00009320"/>
    </source>
</evidence>
<accession>A0ABW5ZX66</accession>
<keyword evidence="3" id="KW-1185">Reference proteome</keyword>
<dbReference type="Gene3D" id="3.40.50.300">
    <property type="entry name" value="P-loop containing nucleotide triphosphate hydrolases"/>
    <property type="match status" value="1"/>
</dbReference>
<protein>
    <submittedName>
        <fullName evidence="2">Sulfotransferase</fullName>
    </submittedName>
</protein>
<dbReference type="Proteomes" id="UP001597548">
    <property type="component" value="Unassembled WGS sequence"/>
</dbReference>
<name>A0ABW5ZX66_9FLAO</name>
<dbReference type="PANTHER" id="PTHR42743:SF11">
    <property type="entry name" value="AMINODEOXYCHORISMATE LYASE"/>
    <property type="match status" value="1"/>
</dbReference>
<comment type="similarity">
    <text evidence="1">Belongs to the class-IV pyridoxal-phosphate-dependent aminotransferase family.</text>
</comment>
<gene>
    <name evidence="2" type="ORF">ACFS29_17875</name>
</gene>
<reference evidence="3" key="1">
    <citation type="journal article" date="2019" name="Int. J. Syst. Evol. Microbiol.">
        <title>The Global Catalogue of Microorganisms (GCM) 10K type strain sequencing project: providing services to taxonomists for standard genome sequencing and annotation.</title>
        <authorList>
            <consortium name="The Broad Institute Genomics Platform"/>
            <consortium name="The Broad Institute Genome Sequencing Center for Infectious Disease"/>
            <person name="Wu L."/>
            <person name="Ma J."/>
        </authorList>
    </citation>
    <scope>NUCLEOTIDE SEQUENCE [LARGE SCALE GENOMIC DNA]</scope>
    <source>
        <strain evidence="3">KCTC 32514</strain>
    </source>
</reference>
<dbReference type="InterPro" id="IPR050571">
    <property type="entry name" value="Class-IV_PLP-Dep_Aminotrnsfr"/>
</dbReference>
<comment type="caution">
    <text evidence="2">The sequence shown here is derived from an EMBL/GenBank/DDBJ whole genome shotgun (WGS) entry which is preliminary data.</text>
</comment>